<protein>
    <submittedName>
        <fullName evidence="7">Pyridoxal-phosphate dependent enzyme family protein</fullName>
    </submittedName>
</protein>
<dbReference type="PANTHER" id="PTHR43780">
    <property type="entry name" value="1-AMINOCYCLOPROPANE-1-CARBOXYLATE DEAMINASE-RELATED"/>
    <property type="match status" value="1"/>
</dbReference>
<feature type="domain" description="Tryptophan synthase beta chain-like PALP" evidence="6">
    <location>
        <begin position="19"/>
        <end position="327"/>
    </location>
</feature>
<dbReference type="Gene3D" id="3.40.50.1100">
    <property type="match status" value="2"/>
</dbReference>
<dbReference type="RefSeq" id="WP_036056863.1">
    <property type="nucleotide sequence ID" value="NZ_CADESY010000015.1"/>
</dbReference>
<keyword evidence="3 5" id="KW-0663">Pyridoxal phosphate</keyword>
<evidence type="ECO:0000259" key="6">
    <source>
        <dbReference type="Pfam" id="PF00291"/>
    </source>
</evidence>
<dbReference type="InterPro" id="IPR036052">
    <property type="entry name" value="TrpB-like_PALP_sf"/>
</dbReference>
<reference evidence="7 8" key="1">
    <citation type="submission" date="2014-04" db="EMBL/GenBank/DDBJ databases">
        <authorList>
            <person name="Bishop-Lilly K.A."/>
            <person name="Broomall S.M."/>
            <person name="Chain P.S."/>
            <person name="Chertkov O."/>
            <person name="Coyne S.R."/>
            <person name="Daligault H.E."/>
            <person name="Davenport K.W."/>
            <person name="Erkkila T."/>
            <person name="Frey K.G."/>
            <person name="Gibbons H.S."/>
            <person name="Gu W."/>
            <person name="Jaissle J."/>
            <person name="Johnson S.L."/>
            <person name="Koroleva G.I."/>
            <person name="Ladner J.T."/>
            <person name="Lo C.-C."/>
            <person name="Minogue T.D."/>
            <person name="Munk C."/>
            <person name="Palacios G.F."/>
            <person name="Redden C.L."/>
            <person name="Rosenzweig C.N."/>
            <person name="Scholz M.B."/>
            <person name="Teshima H."/>
            <person name="Xu Y."/>
        </authorList>
    </citation>
    <scope>NUCLEOTIDE SEQUENCE [LARGE SCALE GENOMIC DNA]</scope>
    <source>
        <strain evidence="8">gladioli</strain>
    </source>
</reference>
<dbReference type="Pfam" id="PF00291">
    <property type="entry name" value="PALP"/>
    <property type="match status" value="1"/>
</dbReference>
<dbReference type="Proteomes" id="UP000029590">
    <property type="component" value="Unassembled WGS sequence"/>
</dbReference>
<comment type="similarity">
    <text evidence="2">Belongs to the ACC deaminase/D-cysteine desulfhydrase family.</text>
</comment>
<evidence type="ECO:0000313" key="8">
    <source>
        <dbReference type="Proteomes" id="UP000029590"/>
    </source>
</evidence>
<dbReference type="AlphaFoldDB" id="A0AAW3F1H2"/>
<proteinExistence type="inferred from homology"/>
<dbReference type="InterPro" id="IPR027278">
    <property type="entry name" value="ACCD_DCysDesulf"/>
</dbReference>
<accession>A0AAW3F1H2</accession>
<feature type="active site" description="Nucleophile" evidence="4">
    <location>
        <position position="85"/>
    </location>
</feature>
<evidence type="ECO:0000313" key="7">
    <source>
        <dbReference type="EMBL" id="KGC13626.1"/>
    </source>
</evidence>
<dbReference type="EMBL" id="JPGG01000016">
    <property type="protein sequence ID" value="KGC13626.1"/>
    <property type="molecule type" value="Genomic_DNA"/>
</dbReference>
<evidence type="ECO:0000256" key="2">
    <source>
        <dbReference type="ARBA" id="ARBA00008639"/>
    </source>
</evidence>
<organism evidence="7 8">
    <name type="scientific">Burkholderia gladioli</name>
    <name type="common">Pseudomonas marginata</name>
    <name type="synonym">Phytomonas marginata</name>
    <dbReference type="NCBI Taxonomy" id="28095"/>
    <lineage>
        <taxon>Bacteria</taxon>
        <taxon>Pseudomonadati</taxon>
        <taxon>Pseudomonadota</taxon>
        <taxon>Betaproteobacteria</taxon>
        <taxon>Burkholderiales</taxon>
        <taxon>Burkholderiaceae</taxon>
        <taxon>Burkholderia</taxon>
    </lineage>
</organism>
<evidence type="ECO:0000256" key="3">
    <source>
        <dbReference type="ARBA" id="ARBA00022898"/>
    </source>
</evidence>
<name>A0AAW3F1H2_BURGA</name>
<evidence type="ECO:0000256" key="4">
    <source>
        <dbReference type="PIRSR" id="PIRSR006278-1"/>
    </source>
</evidence>
<gene>
    <name evidence="7" type="ORF">DM48_3217</name>
</gene>
<evidence type="ECO:0000256" key="1">
    <source>
        <dbReference type="ARBA" id="ARBA00001933"/>
    </source>
</evidence>
<dbReference type="PANTHER" id="PTHR43780:SF2">
    <property type="entry name" value="1-AMINOCYCLOPROPANE-1-CARBOXYLATE DEAMINASE-RELATED"/>
    <property type="match status" value="1"/>
</dbReference>
<comment type="cofactor">
    <cofactor evidence="1">
        <name>pyridoxal 5'-phosphate</name>
        <dbReference type="ChEBI" id="CHEBI:597326"/>
    </cofactor>
</comment>
<sequence>MDTIEINGTRFPRFALLDAVTPIQRLARLEAELGERLNGVQLHVKRDDHVALGGGGNKLRKLELHLGQALAEGVDTLITVGGIQSNHARQTAAAAALAGLRCELVLARMVPREGVDYERNGNVLLDELFGATVHVAPAGTSALDLAQARAEELRRAGRKVLVIPSGGSTGLGALGYAACAAEIDAQARELGIEFACVACPNGSAGTHAGLVAGFHALGRDPGLVRAYGVLAPADEAAAMTVKLVDEACALLGIAPPPAGTIGVEGAHRGEGYGIPTEGMLAAVRLMARSQGLLLDPVYSGKAFAGLLADIEAGRFRRGDKLLFLMTGGAPALYAYRGVFEETRGQA</sequence>
<dbReference type="SUPFAM" id="SSF53686">
    <property type="entry name" value="Tryptophan synthase beta subunit-like PLP-dependent enzymes"/>
    <property type="match status" value="1"/>
</dbReference>
<dbReference type="PIRSF" id="PIRSF006278">
    <property type="entry name" value="ACCD_DCysDesulf"/>
    <property type="match status" value="1"/>
</dbReference>
<dbReference type="GO" id="GO:0019148">
    <property type="term" value="F:D-cysteine desulfhydrase activity"/>
    <property type="evidence" value="ECO:0007669"/>
    <property type="project" value="TreeGrafter"/>
</dbReference>
<feature type="modified residue" description="N6-(pyridoxal phosphate)lysine" evidence="5">
    <location>
        <position position="58"/>
    </location>
</feature>
<dbReference type="InterPro" id="IPR001926">
    <property type="entry name" value="TrpB-like_PALP"/>
</dbReference>
<evidence type="ECO:0000256" key="5">
    <source>
        <dbReference type="PIRSR" id="PIRSR006278-2"/>
    </source>
</evidence>
<comment type="caution">
    <text evidence="7">The sequence shown here is derived from an EMBL/GenBank/DDBJ whole genome shotgun (WGS) entry which is preliminary data.</text>
</comment>
<dbReference type="KEGG" id="bgo:BM43_4559"/>